<dbReference type="Proteomes" id="UP000293852">
    <property type="component" value="Unassembled WGS sequence"/>
</dbReference>
<evidence type="ECO:0000313" key="2">
    <source>
        <dbReference type="Proteomes" id="UP000293852"/>
    </source>
</evidence>
<organism evidence="1 2">
    <name type="scientific">Xylanimonas ulmi</name>
    <dbReference type="NCBI Taxonomy" id="228973"/>
    <lineage>
        <taxon>Bacteria</taxon>
        <taxon>Bacillati</taxon>
        <taxon>Actinomycetota</taxon>
        <taxon>Actinomycetes</taxon>
        <taxon>Micrococcales</taxon>
        <taxon>Promicromonosporaceae</taxon>
        <taxon>Xylanimonas</taxon>
    </lineage>
</organism>
<keyword evidence="2" id="KW-1185">Reference proteome</keyword>
<evidence type="ECO:0000313" key="1">
    <source>
        <dbReference type="EMBL" id="RZS62569.1"/>
    </source>
</evidence>
<sequence length="149" mass="15918">MLAVTARGLAMVDSLSCEVCDAPIGVGCAESAHLAWASREVSCDYCGAARGQTCDRCCPLWIVPAAVLRDAPLLRTHALDRLVALSESYMCRICLRVRCAEECNQRLHTAWCAQFTDCAVCGAVIGEMCATGCAMRELVASVAELVQEG</sequence>
<gene>
    <name evidence="1" type="ORF">EV386_2906</name>
</gene>
<comment type="caution">
    <text evidence="1">The sequence shown here is derived from an EMBL/GenBank/DDBJ whole genome shotgun (WGS) entry which is preliminary data.</text>
</comment>
<protein>
    <submittedName>
        <fullName evidence="1">Uncharacterized protein</fullName>
    </submittedName>
</protein>
<proteinExistence type="predicted"/>
<reference evidence="1 2" key="1">
    <citation type="submission" date="2019-02" db="EMBL/GenBank/DDBJ databases">
        <title>Sequencing the genomes of 1000 actinobacteria strains.</title>
        <authorList>
            <person name="Klenk H.-P."/>
        </authorList>
    </citation>
    <scope>NUCLEOTIDE SEQUENCE [LARGE SCALE GENOMIC DNA]</scope>
    <source>
        <strain evidence="1 2">DSM 16932</strain>
    </source>
</reference>
<accession>A0A4Q7M8S5</accession>
<dbReference type="EMBL" id="SGWX01000001">
    <property type="protein sequence ID" value="RZS62569.1"/>
    <property type="molecule type" value="Genomic_DNA"/>
</dbReference>
<dbReference type="AlphaFoldDB" id="A0A4Q7M8S5"/>
<name>A0A4Q7M8S5_9MICO</name>